<dbReference type="AlphaFoldDB" id="B4HFS1"/>
<evidence type="ECO:0000313" key="2">
    <source>
        <dbReference type="Proteomes" id="UP000001292"/>
    </source>
</evidence>
<proteinExistence type="predicted"/>
<evidence type="ECO:0000313" key="1">
    <source>
        <dbReference type="EMBL" id="EDW42306.1"/>
    </source>
</evidence>
<reference evidence="1 2" key="1">
    <citation type="journal article" date="2007" name="Nature">
        <title>Evolution of genes and genomes on the Drosophila phylogeny.</title>
        <authorList>
            <consortium name="Drosophila 12 Genomes Consortium"/>
            <person name="Clark A.G."/>
            <person name="Eisen M.B."/>
            <person name="Smith D.R."/>
            <person name="Bergman C.M."/>
            <person name="Oliver B."/>
            <person name="Markow T.A."/>
            <person name="Kaufman T.C."/>
            <person name="Kellis M."/>
            <person name="Gelbart W."/>
            <person name="Iyer V.N."/>
            <person name="Pollard D.A."/>
            <person name="Sackton T.B."/>
            <person name="Larracuente A.M."/>
            <person name="Singh N.D."/>
            <person name="Abad J.P."/>
            <person name="Abt D.N."/>
            <person name="Adryan B."/>
            <person name="Aguade M."/>
            <person name="Akashi H."/>
            <person name="Anderson W.W."/>
            <person name="Aquadro C.F."/>
            <person name="Ardell D.H."/>
            <person name="Arguello R."/>
            <person name="Artieri C.G."/>
            <person name="Barbash D.A."/>
            <person name="Barker D."/>
            <person name="Barsanti P."/>
            <person name="Batterham P."/>
            <person name="Batzoglou S."/>
            <person name="Begun D."/>
            <person name="Bhutkar A."/>
            <person name="Blanco E."/>
            <person name="Bosak S.A."/>
            <person name="Bradley R.K."/>
            <person name="Brand A.D."/>
            <person name="Brent M.R."/>
            <person name="Brooks A.N."/>
            <person name="Brown R.H."/>
            <person name="Butlin R.K."/>
            <person name="Caggese C."/>
            <person name="Calvi B.R."/>
            <person name="Bernardo de Carvalho A."/>
            <person name="Caspi A."/>
            <person name="Castrezana S."/>
            <person name="Celniker S.E."/>
            <person name="Chang J.L."/>
            <person name="Chapple C."/>
            <person name="Chatterji S."/>
            <person name="Chinwalla A."/>
            <person name="Civetta A."/>
            <person name="Clifton S.W."/>
            <person name="Comeron J.M."/>
            <person name="Costello J.C."/>
            <person name="Coyne J.A."/>
            <person name="Daub J."/>
            <person name="David R.G."/>
            <person name="Delcher A.L."/>
            <person name="Delehaunty K."/>
            <person name="Do C.B."/>
            <person name="Ebling H."/>
            <person name="Edwards K."/>
            <person name="Eickbush T."/>
            <person name="Evans J.D."/>
            <person name="Filipski A."/>
            <person name="Findeiss S."/>
            <person name="Freyhult E."/>
            <person name="Fulton L."/>
            <person name="Fulton R."/>
            <person name="Garcia A.C."/>
            <person name="Gardiner A."/>
            <person name="Garfield D.A."/>
            <person name="Garvin B.E."/>
            <person name="Gibson G."/>
            <person name="Gilbert D."/>
            <person name="Gnerre S."/>
            <person name="Godfrey J."/>
            <person name="Good R."/>
            <person name="Gotea V."/>
            <person name="Gravely B."/>
            <person name="Greenberg A.J."/>
            <person name="Griffiths-Jones S."/>
            <person name="Gross S."/>
            <person name="Guigo R."/>
            <person name="Gustafson E.A."/>
            <person name="Haerty W."/>
            <person name="Hahn M.W."/>
            <person name="Halligan D.L."/>
            <person name="Halpern A.L."/>
            <person name="Halter G.M."/>
            <person name="Han M.V."/>
            <person name="Heger A."/>
            <person name="Hillier L."/>
            <person name="Hinrichs A.S."/>
            <person name="Holmes I."/>
            <person name="Hoskins R.A."/>
            <person name="Hubisz M.J."/>
            <person name="Hultmark D."/>
            <person name="Huntley M.A."/>
            <person name="Jaffe D.B."/>
            <person name="Jagadeeshan S."/>
            <person name="Jeck W.R."/>
            <person name="Johnson J."/>
            <person name="Jones C.D."/>
            <person name="Jordan W.C."/>
            <person name="Karpen G.H."/>
            <person name="Kataoka E."/>
            <person name="Keightley P.D."/>
            <person name="Kheradpour P."/>
            <person name="Kirkness E.F."/>
            <person name="Koerich L.B."/>
            <person name="Kristiansen K."/>
            <person name="Kudrna D."/>
            <person name="Kulathinal R.J."/>
            <person name="Kumar S."/>
            <person name="Kwok R."/>
            <person name="Lander E."/>
            <person name="Langley C.H."/>
            <person name="Lapoint R."/>
            <person name="Lazzaro B.P."/>
            <person name="Lee S.J."/>
            <person name="Levesque L."/>
            <person name="Li R."/>
            <person name="Lin C.F."/>
            <person name="Lin M.F."/>
            <person name="Lindblad-Toh K."/>
            <person name="Llopart A."/>
            <person name="Long M."/>
            <person name="Low L."/>
            <person name="Lozovsky E."/>
            <person name="Lu J."/>
            <person name="Luo M."/>
            <person name="Machado C.A."/>
            <person name="Makalowski W."/>
            <person name="Marzo M."/>
            <person name="Matsuda M."/>
            <person name="Matzkin L."/>
            <person name="McAllister B."/>
            <person name="McBride C.S."/>
            <person name="McKernan B."/>
            <person name="McKernan K."/>
            <person name="Mendez-Lago M."/>
            <person name="Minx P."/>
            <person name="Mollenhauer M.U."/>
            <person name="Montooth K."/>
            <person name="Mount S.M."/>
            <person name="Mu X."/>
            <person name="Myers E."/>
            <person name="Negre B."/>
            <person name="Newfeld S."/>
            <person name="Nielsen R."/>
            <person name="Noor M.A."/>
            <person name="O'Grady P."/>
            <person name="Pachter L."/>
            <person name="Papaceit M."/>
            <person name="Parisi M.J."/>
            <person name="Parisi M."/>
            <person name="Parts L."/>
            <person name="Pedersen J.S."/>
            <person name="Pesole G."/>
            <person name="Phillippy A.M."/>
            <person name="Ponting C.P."/>
            <person name="Pop M."/>
            <person name="Porcelli D."/>
            <person name="Powell J.R."/>
            <person name="Prohaska S."/>
            <person name="Pruitt K."/>
            <person name="Puig M."/>
            <person name="Quesneville H."/>
            <person name="Ram K.R."/>
            <person name="Rand D."/>
            <person name="Rasmussen M.D."/>
            <person name="Reed L.K."/>
            <person name="Reenan R."/>
            <person name="Reily A."/>
            <person name="Remington K.A."/>
            <person name="Rieger T.T."/>
            <person name="Ritchie M.G."/>
            <person name="Robin C."/>
            <person name="Rogers Y.H."/>
            <person name="Rohde C."/>
            <person name="Rozas J."/>
            <person name="Rubenfield M.J."/>
            <person name="Ruiz A."/>
            <person name="Russo S."/>
            <person name="Salzberg S.L."/>
            <person name="Sanchez-Gracia A."/>
            <person name="Saranga D.J."/>
            <person name="Sato H."/>
            <person name="Schaeffer S.W."/>
            <person name="Schatz M.C."/>
            <person name="Schlenke T."/>
            <person name="Schwartz R."/>
            <person name="Segarra C."/>
            <person name="Singh R.S."/>
            <person name="Sirot L."/>
            <person name="Sirota M."/>
            <person name="Sisneros N.B."/>
            <person name="Smith C.D."/>
            <person name="Smith T.F."/>
            <person name="Spieth J."/>
            <person name="Stage D.E."/>
            <person name="Stark A."/>
            <person name="Stephan W."/>
            <person name="Strausberg R.L."/>
            <person name="Strempel S."/>
            <person name="Sturgill D."/>
            <person name="Sutton G."/>
            <person name="Sutton G.G."/>
            <person name="Tao W."/>
            <person name="Teichmann S."/>
            <person name="Tobari Y.N."/>
            <person name="Tomimura Y."/>
            <person name="Tsolas J.M."/>
            <person name="Valente V.L."/>
            <person name="Venter E."/>
            <person name="Venter J.C."/>
            <person name="Vicario S."/>
            <person name="Vieira F.G."/>
            <person name="Vilella A.J."/>
            <person name="Villasante A."/>
            <person name="Walenz B."/>
            <person name="Wang J."/>
            <person name="Wasserman M."/>
            <person name="Watts T."/>
            <person name="Wilson D."/>
            <person name="Wilson R.K."/>
            <person name="Wing R.A."/>
            <person name="Wolfner M.F."/>
            <person name="Wong A."/>
            <person name="Wong G.K."/>
            <person name="Wu C.I."/>
            <person name="Wu G."/>
            <person name="Yamamoto D."/>
            <person name="Yang H.P."/>
            <person name="Yang S.P."/>
            <person name="Yorke J.A."/>
            <person name="Yoshida K."/>
            <person name="Zdobnov E."/>
            <person name="Zhang P."/>
            <person name="Zhang Y."/>
            <person name="Zimin A.V."/>
            <person name="Baldwin J."/>
            <person name="Abdouelleil A."/>
            <person name="Abdulkadir J."/>
            <person name="Abebe A."/>
            <person name="Abera B."/>
            <person name="Abreu J."/>
            <person name="Acer S.C."/>
            <person name="Aftuck L."/>
            <person name="Alexander A."/>
            <person name="An P."/>
            <person name="Anderson E."/>
            <person name="Anderson S."/>
            <person name="Arachi H."/>
            <person name="Azer M."/>
            <person name="Bachantsang P."/>
            <person name="Barry A."/>
            <person name="Bayul T."/>
            <person name="Berlin A."/>
            <person name="Bessette D."/>
            <person name="Bloom T."/>
            <person name="Blye J."/>
            <person name="Boguslavskiy L."/>
            <person name="Bonnet C."/>
            <person name="Boukhgalter B."/>
            <person name="Bourzgui I."/>
            <person name="Brown A."/>
            <person name="Cahill P."/>
            <person name="Channer S."/>
            <person name="Cheshatsang Y."/>
            <person name="Chuda L."/>
            <person name="Citroen M."/>
            <person name="Collymore A."/>
            <person name="Cooke P."/>
            <person name="Costello M."/>
            <person name="D'Aco K."/>
            <person name="Daza R."/>
            <person name="De Haan G."/>
            <person name="DeGray S."/>
            <person name="DeMaso C."/>
            <person name="Dhargay N."/>
            <person name="Dooley K."/>
            <person name="Dooley E."/>
            <person name="Doricent M."/>
            <person name="Dorje P."/>
            <person name="Dorjee K."/>
            <person name="Dupes A."/>
            <person name="Elong R."/>
            <person name="Falk J."/>
            <person name="Farina A."/>
            <person name="Faro S."/>
            <person name="Ferguson D."/>
            <person name="Fisher S."/>
            <person name="Foley C.D."/>
            <person name="Franke A."/>
            <person name="Friedrich D."/>
            <person name="Gadbois L."/>
            <person name="Gearin G."/>
            <person name="Gearin C.R."/>
            <person name="Giannoukos G."/>
            <person name="Goode T."/>
            <person name="Graham J."/>
            <person name="Grandbois E."/>
            <person name="Grewal S."/>
            <person name="Gyaltsen K."/>
            <person name="Hafez N."/>
            <person name="Hagos B."/>
            <person name="Hall J."/>
            <person name="Henson C."/>
            <person name="Hollinger A."/>
            <person name="Honan T."/>
            <person name="Huard M.D."/>
            <person name="Hughes L."/>
            <person name="Hurhula B."/>
            <person name="Husby M.E."/>
            <person name="Kamat A."/>
            <person name="Kanga B."/>
            <person name="Kashin S."/>
            <person name="Khazanovich D."/>
            <person name="Kisner P."/>
            <person name="Lance K."/>
            <person name="Lara M."/>
            <person name="Lee W."/>
            <person name="Lennon N."/>
            <person name="Letendre F."/>
            <person name="LeVine R."/>
            <person name="Lipovsky A."/>
            <person name="Liu X."/>
            <person name="Liu J."/>
            <person name="Liu S."/>
            <person name="Lokyitsang T."/>
            <person name="Lokyitsang Y."/>
            <person name="Lubonja R."/>
            <person name="Lui A."/>
            <person name="MacDonald P."/>
            <person name="Magnisalis V."/>
            <person name="Maru K."/>
            <person name="Matthews C."/>
            <person name="McCusker W."/>
            <person name="McDonough S."/>
            <person name="Mehta T."/>
            <person name="Meldrim J."/>
            <person name="Meneus L."/>
            <person name="Mihai O."/>
            <person name="Mihalev A."/>
            <person name="Mihova T."/>
            <person name="Mittelman R."/>
            <person name="Mlenga V."/>
            <person name="Montmayeur A."/>
            <person name="Mulrain L."/>
            <person name="Navidi A."/>
            <person name="Naylor J."/>
            <person name="Negash T."/>
            <person name="Nguyen T."/>
            <person name="Nguyen N."/>
            <person name="Nicol R."/>
            <person name="Norbu C."/>
            <person name="Norbu N."/>
            <person name="Novod N."/>
            <person name="O'Neill B."/>
            <person name="Osman S."/>
            <person name="Markiewicz E."/>
            <person name="Oyono O.L."/>
            <person name="Patti C."/>
            <person name="Phunkhang P."/>
            <person name="Pierre F."/>
            <person name="Priest M."/>
            <person name="Raghuraman S."/>
            <person name="Rege F."/>
            <person name="Reyes R."/>
            <person name="Rise C."/>
            <person name="Rogov P."/>
            <person name="Ross K."/>
            <person name="Ryan E."/>
            <person name="Settipalli S."/>
            <person name="Shea T."/>
            <person name="Sherpa N."/>
            <person name="Shi L."/>
            <person name="Shih D."/>
            <person name="Sparrow T."/>
            <person name="Spaulding J."/>
            <person name="Stalker J."/>
            <person name="Stange-Thomann N."/>
            <person name="Stavropoulos S."/>
            <person name="Stone C."/>
            <person name="Strader C."/>
            <person name="Tesfaye S."/>
            <person name="Thomson T."/>
            <person name="Thoulutsang Y."/>
            <person name="Thoulutsang D."/>
            <person name="Topham K."/>
            <person name="Topping I."/>
            <person name="Tsamla T."/>
            <person name="Vassiliev H."/>
            <person name="Vo A."/>
            <person name="Wangchuk T."/>
            <person name="Wangdi T."/>
            <person name="Weiand M."/>
            <person name="Wilkinson J."/>
            <person name="Wilson A."/>
            <person name="Yadav S."/>
            <person name="Young G."/>
            <person name="Yu Q."/>
            <person name="Zembek L."/>
            <person name="Zhong D."/>
            <person name="Zimmer A."/>
            <person name="Zwirko Z."/>
            <person name="Jaffe D.B."/>
            <person name="Alvarez P."/>
            <person name="Brockman W."/>
            <person name="Butler J."/>
            <person name="Chin C."/>
            <person name="Gnerre S."/>
            <person name="Grabherr M."/>
            <person name="Kleber M."/>
            <person name="Mauceli E."/>
            <person name="MacCallum I."/>
        </authorList>
    </citation>
    <scope>NUCLEOTIDE SEQUENCE [LARGE SCALE GENOMIC DNA]</scope>
    <source>
        <strain evidence="2">Rob3c / Tucson 14021-0248.25</strain>
    </source>
</reference>
<organism evidence="2">
    <name type="scientific">Drosophila sechellia</name>
    <name type="common">Fruit fly</name>
    <dbReference type="NCBI Taxonomy" id="7238"/>
    <lineage>
        <taxon>Eukaryota</taxon>
        <taxon>Metazoa</taxon>
        <taxon>Ecdysozoa</taxon>
        <taxon>Arthropoda</taxon>
        <taxon>Hexapoda</taxon>
        <taxon>Insecta</taxon>
        <taxon>Pterygota</taxon>
        <taxon>Neoptera</taxon>
        <taxon>Endopterygota</taxon>
        <taxon>Diptera</taxon>
        <taxon>Brachycera</taxon>
        <taxon>Muscomorpha</taxon>
        <taxon>Ephydroidea</taxon>
        <taxon>Drosophilidae</taxon>
        <taxon>Drosophila</taxon>
        <taxon>Sophophora</taxon>
    </lineage>
</organism>
<dbReference type="Proteomes" id="UP000001292">
    <property type="component" value="Unassembled WGS sequence"/>
</dbReference>
<keyword evidence="2" id="KW-1185">Reference proteome</keyword>
<dbReference type="EMBL" id="CH480815">
    <property type="protein sequence ID" value="EDW42306.1"/>
    <property type="molecule type" value="Genomic_DNA"/>
</dbReference>
<dbReference type="HOGENOM" id="CLU_2515060_0_0_1"/>
<name>B4HFS1_DROSE</name>
<accession>B4HFS1</accession>
<gene>
    <name evidence="1" type="primary">Dsec\GM25930</name>
    <name evidence="1" type="ORF">Dsec_GM25930</name>
</gene>
<protein>
    <submittedName>
        <fullName evidence="1">GM25930</fullName>
    </submittedName>
</protein>
<sequence>MAGAHIAHTPHWSYARGVLTASGRQSEEIHRRACSGNLGGMGKHRNRNQSTGRLQSVATLDWDSDADGLIAYRSPMLRHLWHKTG</sequence>